<organism evidence="1 2">
    <name type="scientific">Thalassotalea loyana</name>
    <dbReference type="NCBI Taxonomy" id="280483"/>
    <lineage>
        <taxon>Bacteria</taxon>
        <taxon>Pseudomonadati</taxon>
        <taxon>Pseudomonadota</taxon>
        <taxon>Gammaproteobacteria</taxon>
        <taxon>Alteromonadales</taxon>
        <taxon>Colwelliaceae</taxon>
        <taxon>Thalassotalea</taxon>
    </lineage>
</organism>
<dbReference type="RefSeq" id="WP_284295877.1">
    <property type="nucleotide sequence ID" value="NZ_BSSV01000001.1"/>
</dbReference>
<reference evidence="1 2" key="1">
    <citation type="submission" date="2023-03" db="EMBL/GenBank/DDBJ databases">
        <title>Thalassotalea loyana LMG 22536T draft genome sequence.</title>
        <authorList>
            <person name="Sawabe T."/>
        </authorList>
    </citation>
    <scope>NUCLEOTIDE SEQUENCE [LARGE SCALE GENOMIC DNA]</scope>
    <source>
        <strain evidence="1 2">LMG 22536</strain>
    </source>
</reference>
<proteinExistence type="predicted"/>
<dbReference type="EMBL" id="BSSV01000001">
    <property type="protein sequence ID" value="GLX84325.1"/>
    <property type="molecule type" value="Genomic_DNA"/>
</dbReference>
<accession>A0ABQ6HC53</accession>
<evidence type="ECO:0000313" key="2">
    <source>
        <dbReference type="Proteomes" id="UP001157134"/>
    </source>
</evidence>
<name>A0ABQ6HC53_9GAMM</name>
<dbReference type="Proteomes" id="UP001157134">
    <property type="component" value="Unassembled WGS sequence"/>
</dbReference>
<evidence type="ECO:0000313" key="1">
    <source>
        <dbReference type="EMBL" id="GLX84325.1"/>
    </source>
</evidence>
<keyword evidence="2" id="KW-1185">Reference proteome</keyword>
<comment type="caution">
    <text evidence="1">The sequence shown here is derived from an EMBL/GenBank/DDBJ whole genome shotgun (WGS) entry which is preliminary data.</text>
</comment>
<sequence length="49" mass="5711">MFKAFKNSVMSAVNFIDFLNHISISQWDVENNQSQTAHKEMPQAQLQQE</sequence>
<protein>
    <submittedName>
        <fullName evidence="1">Uncharacterized protein</fullName>
    </submittedName>
</protein>
<gene>
    <name evidence="1" type="ORF">tloyanaT_05770</name>
</gene>